<sequence>MSKEASWICSPSLLLKFQDVLIQFRDTMIATFITTSQLLEGITWSLAFAG</sequence>
<accession>A0A2C9VX87</accession>
<evidence type="ECO:0000313" key="1">
    <source>
        <dbReference type="EMBL" id="OAY49938.1"/>
    </source>
</evidence>
<reference evidence="1" key="1">
    <citation type="submission" date="2016-02" db="EMBL/GenBank/DDBJ databases">
        <title>WGS assembly of Manihot esculenta.</title>
        <authorList>
            <person name="Bredeson J.V."/>
            <person name="Prochnik S.E."/>
            <person name="Lyons J.B."/>
            <person name="Schmutz J."/>
            <person name="Grimwood J."/>
            <person name="Vrebalov J."/>
            <person name="Bart R.S."/>
            <person name="Amuge T."/>
            <person name="Ferguson M.E."/>
            <person name="Green R."/>
            <person name="Putnam N."/>
            <person name="Stites J."/>
            <person name="Rounsley S."/>
            <person name="Rokhsar D.S."/>
        </authorList>
    </citation>
    <scope>NUCLEOTIDE SEQUENCE [LARGE SCALE GENOMIC DNA]</scope>
    <source>
        <tissue evidence="1">Leaf</tissue>
    </source>
</reference>
<dbReference type="EMBL" id="CM004391">
    <property type="protein sequence ID" value="OAY49938.1"/>
    <property type="molecule type" value="Genomic_DNA"/>
</dbReference>
<proteinExistence type="predicted"/>
<gene>
    <name evidence="1" type="ORF">MANES_05G095500</name>
</gene>
<protein>
    <submittedName>
        <fullName evidence="1">Uncharacterized protein</fullName>
    </submittedName>
</protein>
<dbReference type="AlphaFoldDB" id="A0A2C9VX87"/>
<organism evidence="1">
    <name type="scientific">Manihot esculenta</name>
    <name type="common">Cassava</name>
    <name type="synonym">Jatropha manihot</name>
    <dbReference type="NCBI Taxonomy" id="3983"/>
    <lineage>
        <taxon>Eukaryota</taxon>
        <taxon>Viridiplantae</taxon>
        <taxon>Streptophyta</taxon>
        <taxon>Embryophyta</taxon>
        <taxon>Tracheophyta</taxon>
        <taxon>Spermatophyta</taxon>
        <taxon>Magnoliopsida</taxon>
        <taxon>eudicotyledons</taxon>
        <taxon>Gunneridae</taxon>
        <taxon>Pentapetalae</taxon>
        <taxon>rosids</taxon>
        <taxon>fabids</taxon>
        <taxon>Malpighiales</taxon>
        <taxon>Euphorbiaceae</taxon>
        <taxon>Crotonoideae</taxon>
        <taxon>Manihoteae</taxon>
        <taxon>Manihot</taxon>
    </lineage>
</organism>
<name>A0A2C9VX87_MANES</name>